<dbReference type="InterPro" id="IPR029069">
    <property type="entry name" value="HotDog_dom_sf"/>
</dbReference>
<name>A0A8J6PZ20_9HYPH</name>
<reference evidence="1" key="1">
    <citation type="submission" date="2020-09" db="EMBL/GenBank/DDBJ databases">
        <title>Genome seq and assembly of Tianweitania sp.</title>
        <authorList>
            <person name="Chhetri G."/>
        </authorList>
    </citation>
    <scope>NUCLEOTIDE SEQUENCE</scope>
    <source>
        <strain evidence="1">Rool2</strain>
    </source>
</reference>
<accession>A0A8J6PZ20</accession>
<dbReference type="SUPFAM" id="SSF54637">
    <property type="entry name" value="Thioesterase/thiol ester dehydrase-isomerase"/>
    <property type="match status" value="2"/>
</dbReference>
<dbReference type="Gene3D" id="3.10.129.10">
    <property type="entry name" value="Hotdog Thioesterase"/>
    <property type="match status" value="2"/>
</dbReference>
<dbReference type="EMBL" id="JACVVX010000008">
    <property type="protein sequence ID" value="MBD0417002.1"/>
    <property type="molecule type" value="Genomic_DNA"/>
</dbReference>
<keyword evidence="2" id="KW-1185">Reference proteome</keyword>
<gene>
    <name evidence="1" type="ORF">ICI42_20325</name>
</gene>
<comment type="caution">
    <text evidence="1">The sequence shown here is derived from an EMBL/GenBank/DDBJ whole genome shotgun (WGS) entry which is preliminary data.</text>
</comment>
<protein>
    <submittedName>
        <fullName evidence="1">Thioesterase</fullName>
    </submittedName>
</protein>
<sequence length="303" mass="32480">MNDGTEVWRGGVNSWECDEMGHMNTRFYVARCMEGISVLFALAGLPGCFASGATVTAEVDEMHIRFHREAQAAAPLYLVAGFSRLGGHDAEIVALLRHDADGAVAATLRVALHACTPSGDAIAWPADFSRKAADLLMKVPPEARPRSVKAGPAPSFDGISALASHRRIALGSVGMADCDAFGRMLPQKFIGTVADGIRGLMAPLRALVAQHAEAVPQRFGGAVLEFRIVHLGQPRIGDCFEVRSAFTGADTKTLSVEHWMVDPVDGQVWGYMESVAVVFDLDRRKIVGITQTATDALRPLMLA</sequence>
<dbReference type="RefSeq" id="WP_188166435.1">
    <property type="nucleotide sequence ID" value="NZ_JACVVX010000008.1"/>
</dbReference>
<dbReference type="Pfam" id="PF13279">
    <property type="entry name" value="4HBT_2"/>
    <property type="match status" value="2"/>
</dbReference>
<proteinExistence type="predicted"/>
<organism evidence="1 2">
    <name type="scientific">Oryzicola mucosus</name>
    <dbReference type="NCBI Taxonomy" id="2767425"/>
    <lineage>
        <taxon>Bacteria</taxon>
        <taxon>Pseudomonadati</taxon>
        <taxon>Pseudomonadota</taxon>
        <taxon>Alphaproteobacteria</taxon>
        <taxon>Hyphomicrobiales</taxon>
        <taxon>Phyllobacteriaceae</taxon>
        <taxon>Oryzicola</taxon>
    </lineage>
</organism>
<dbReference type="Proteomes" id="UP000643405">
    <property type="component" value="Unassembled WGS sequence"/>
</dbReference>
<dbReference type="AlphaFoldDB" id="A0A8J6PZ20"/>
<evidence type="ECO:0000313" key="1">
    <source>
        <dbReference type="EMBL" id="MBD0417002.1"/>
    </source>
</evidence>
<evidence type="ECO:0000313" key="2">
    <source>
        <dbReference type="Proteomes" id="UP000643405"/>
    </source>
</evidence>